<keyword evidence="3" id="KW-1185">Reference proteome</keyword>
<evidence type="ECO:0000313" key="3">
    <source>
        <dbReference type="Proteomes" id="UP000011750"/>
    </source>
</evidence>
<protein>
    <submittedName>
        <fullName evidence="2">Uncharacterized protein</fullName>
    </submittedName>
</protein>
<dbReference type="EnsemblPlants" id="Bra040308.1">
    <property type="protein sequence ID" value="Bra040308.1-P"/>
    <property type="gene ID" value="Bra040308"/>
</dbReference>
<name>M4FGT0_BRACM</name>
<accession>M4FGT0</accession>
<dbReference type="Proteomes" id="UP000011750">
    <property type="component" value="Unassembled WGS sequence"/>
</dbReference>
<proteinExistence type="predicted"/>
<reference evidence="3" key="1">
    <citation type="journal article" date="2011" name="Nat. Genet.">
        <title>The genome of the mesopolyploid crop species Brassica rapa.</title>
        <authorList>
            <consortium name="Brassica rapa Genome Sequencing Project Consortium"/>
            <person name="Wang X."/>
            <person name="Wang H."/>
            <person name="Wang J."/>
            <person name="Sun R."/>
            <person name="Wu J."/>
            <person name="Liu S."/>
            <person name="Bai Y."/>
            <person name="Mun J.H."/>
            <person name="Bancroft I."/>
            <person name="Cheng F."/>
            <person name="Huang S."/>
            <person name="Li X."/>
            <person name="Hua W."/>
            <person name="Wang J."/>
            <person name="Wang X."/>
            <person name="Freeling M."/>
            <person name="Pires J.C."/>
            <person name="Paterson A.H."/>
            <person name="Chalhoub B."/>
            <person name="Wang B."/>
            <person name="Hayward A."/>
            <person name="Sharpe A.G."/>
            <person name="Park B.S."/>
            <person name="Weisshaar B."/>
            <person name="Liu B."/>
            <person name="Li B."/>
            <person name="Liu B."/>
            <person name="Tong C."/>
            <person name="Song C."/>
            <person name="Duran C."/>
            <person name="Peng C."/>
            <person name="Geng C."/>
            <person name="Koh C."/>
            <person name="Lin C."/>
            <person name="Edwards D."/>
            <person name="Mu D."/>
            <person name="Shen D."/>
            <person name="Soumpourou E."/>
            <person name="Li F."/>
            <person name="Fraser F."/>
            <person name="Conant G."/>
            <person name="Lassalle G."/>
            <person name="King G.J."/>
            <person name="Bonnema G."/>
            <person name="Tang H."/>
            <person name="Wang H."/>
            <person name="Belcram H."/>
            <person name="Zhou H."/>
            <person name="Hirakawa H."/>
            <person name="Abe H."/>
            <person name="Guo H."/>
            <person name="Wang H."/>
            <person name="Jin H."/>
            <person name="Parkin I.A."/>
            <person name="Batley J."/>
            <person name="Kim J.S."/>
            <person name="Just J."/>
            <person name="Li J."/>
            <person name="Xu J."/>
            <person name="Deng J."/>
            <person name="Kim J.A."/>
            <person name="Li J."/>
            <person name="Yu J."/>
            <person name="Meng J."/>
            <person name="Wang J."/>
            <person name="Min J."/>
            <person name="Poulain J."/>
            <person name="Wang J."/>
            <person name="Hatakeyama K."/>
            <person name="Wu K."/>
            <person name="Wang L."/>
            <person name="Fang L."/>
            <person name="Trick M."/>
            <person name="Links M.G."/>
            <person name="Zhao M."/>
            <person name="Jin M."/>
            <person name="Ramchiary N."/>
            <person name="Drou N."/>
            <person name="Berkman P.J."/>
            <person name="Cai Q."/>
            <person name="Huang Q."/>
            <person name="Li R."/>
            <person name="Tabata S."/>
            <person name="Cheng S."/>
            <person name="Zhang S."/>
            <person name="Zhang S."/>
            <person name="Huang S."/>
            <person name="Sato S."/>
            <person name="Sun S."/>
            <person name="Kwon S.J."/>
            <person name="Choi S.R."/>
            <person name="Lee T.H."/>
            <person name="Fan W."/>
            <person name="Zhao X."/>
            <person name="Tan X."/>
            <person name="Xu X."/>
            <person name="Wang Y."/>
            <person name="Qiu Y."/>
            <person name="Yin Y."/>
            <person name="Li Y."/>
            <person name="Du Y."/>
            <person name="Liao Y."/>
            <person name="Lim Y."/>
            <person name="Narusaka Y."/>
            <person name="Wang Y."/>
            <person name="Wang Z."/>
            <person name="Li Z."/>
            <person name="Wang Z."/>
            <person name="Xiong Z."/>
            <person name="Zhang Z."/>
        </authorList>
    </citation>
    <scope>NUCLEOTIDE SEQUENCE [LARGE SCALE GENOMIC DNA]</scope>
    <source>
        <strain evidence="3">cv. Chiifu-401-42</strain>
    </source>
</reference>
<feature type="region of interest" description="Disordered" evidence="1">
    <location>
        <begin position="1"/>
        <end position="72"/>
    </location>
</feature>
<dbReference type="Gramene" id="Bra040308.1">
    <property type="protein sequence ID" value="Bra040308.1-P"/>
    <property type="gene ID" value="Bra040308"/>
</dbReference>
<organism evidence="2 3">
    <name type="scientific">Brassica campestris</name>
    <name type="common">Field mustard</name>
    <dbReference type="NCBI Taxonomy" id="3711"/>
    <lineage>
        <taxon>Eukaryota</taxon>
        <taxon>Viridiplantae</taxon>
        <taxon>Streptophyta</taxon>
        <taxon>Embryophyta</taxon>
        <taxon>Tracheophyta</taxon>
        <taxon>Spermatophyta</taxon>
        <taxon>Magnoliopsida</taxon>
        <taxon>eudicotyledons</taxon>
        <taxon>Gunneridae</taxon>
        <taxon>Pentapetalae</taxon>
        <taxon>rosids</taxon>
        <taxon>malvids</taxon>
        <taxon>Brassicales</taxon>
        <taxon>Brassicaceae</taxon>
        <taxon>Brassiceae</taxon>
        <taxon>Brassica</taxon>
    </lineage>
</organism>
<dbReference type="OMA" id="ANTFWEF"/>
<reference evidence="3" key="2">
    <citation type="journal article" date="2018" name="Hortic Res">
        <title>Improved Brassica rapa reference genome by single-molecule sequencing and chromosome conformation capture technologies.</title>
        <authorList>
            <person name="Zhang L."/>
            <person name="Cai X."/>
            <person name="Wu J."/>
            <person name="Liu M."/>
            <person name="Grob S."/>
            <person name="Cheng F."/>
            <person name="Liang J."/>
            <person name="Cai C."/>
            <person name="Liu Z."/>
            <person name="Liu B."/>
            <person name="Wang F."/>
            <person name="Li S."/>
            <person name="Liu F."/>
            <person name="Li X."/>
            <person name="Cheng L."/>
            <person name="Yang W."/>
            <person name="Li M.H."/>
            <person name="Grossniklaus U."/>
            <person name="Zheng H."/>
            <person name="Wang X."/>
        </authorList>
    </citation>
    <scope>NUCLEOTIDE SEQUENCE [LARGE SCALE GENOMIC DNA]</scope>
    <source>
        <strain evidence="3">cv. Chiifu-401-42</strain>
    </source>
</reference>
<dbReference type="AlphaFoldDB" id="M4FGT0"/>
<feature type="compositionally biased region" description="Basic residues" evidence="1">
    <location>
        <begin position="1"/>
        <end position="13"/>
    </location>
</feature>
<dbReference type="HOGENOM" id="CLU_033858_5_1_1"/>
<feature type="compositionally biased region" description="Polar residues" evidence="1">
    <location>
        <begin position="26"/>
        <end position="38"/>
    </location>
</feature>
<dbReference type="InParanoid" id="M4FGT0"/>
<feature type="compositionally biased region" description="Polar residues" evidence="1">
    <location>
        <begin position="46"/>
        <end position="56"/>
    </location>
</feature>
<sequence length="124" mass="13636">MAGGGRKKLRNRPTYRTTLLGGQEDPSASSSGTVSTPDFVHESQSQRKSPQMTQKSMPPLHPHDTAPAPVAVPGVIHPDLMVPPDSPYARFTVEDLIQMPGRKGLPSIDPVHPANTFWEFFIYF</sequence>
<reference evidence="2" key="3">
    <citation type="submission" date="2023-03" db="UniProtKB">
        <authorList>
            <consortium name="EnsemblPlants"/>
        </authorList>
    </citation>
    <scope>IDENTIFICATION</scope>
    <source>
        <strain evidence="2">cv. Chiifu-401-42</strain>
    </source>
</reference>
<evidence type="ECO:0000313" key="2">
    <source>
        <dbReference type="EnsemblPlants" id="Bra040308.1-P"/>
    </source>
</evidence>
<evidence type="ECO:0000256" key="1">
    <source>
        <dbReference type="SAM" id="MobiDB-lite"/>
    </source>
</evidence>